<sequence length="258" mass="28945">MKIVSIPCLEDNYSYLIIDDTSKEGAVVDPVEPKKVLQALEQHWVDLKLVLTTHHHWDHAGGNEEMKKLVPKIKIYGGIYDNVQGSTNKVIDGDKISLGVDTKISCILTPCHTKGHISYYVTGKEGEDPAVFTGDTLFVGGCGKFFEGTAQHMYQSLCLNLASLPRSTRVFCGHEYTVKNLQFASTIEPENQRIAEKLGWAKQQRIKGLPTVPSTIEEELETNPFMRVDLPHIQKKMGCKSPVEAMMELRKSRDNWKG</sequence>
<accession>A0ACC0BCK5</accession>
<dbReference type="Proteomes" id="UP001060085">
    <property type="component" value="Linkage Group LG03"/>
</dbReference>
<proteinExistence type="predicted"/>
<reference evidence="2" key="1">
    <citation type="journal article" date="2023" name="Nat. Plants">
        <title>Single-cell RNA sequencing provides a high-resolution roadmap for understanding the multicellular compartmentation of specialized metabolism.</title>
        <authorList>
            <person name="Sun S."/>
            <person name="Shen X."/>
            <person name="Li Y."/>
            <person name="Li Y."/>
            <person name="Wang S."/>
            <person name="Li R."/>
            <person name="Zhang H."/>
            <person name="Shen G."/>
            <person name="Guo B."/>
            <person name="Wei J."/>
            <person name="Xu J."/>
            <person name="St-Pierre B."/>
            <person name="Chen S."/>
            <person name="Sun C."/>
        </authorList>
    </citation>
    <scope>NUCLEOTIDE SEQUENCE [LARGE SCALE GENOMIC DNA]</scope>
</reference>
<dbReference type="EMBL" id="CM044703">
    <property type="protein sequence ID" value="KAI5670348.1"/>
    <property type="molecule type" value="Genomic_DNA"/>
</dbReference>
<name>A0ACC0BCK5_CATRO</name>
<comment type="caution">
    <text evidence="1">The sequence shown here is derived from an EMBL/GenBank/DDBJ whole genome shotgun (WGS) entry which is preliminary data.</text>
</comment>
<organism evidence="1 2">
    <name type="scientific">Catharanthus roseus</name>
    <name type="common">Madagascar periwinkle</name>
    <name type="synonym">Vinca rosea</name>
    <dbReference type="NCBI Taxonomy" id="4058"/>
    <lineage>
        <taxon>Eukaryota</taxon>
        <taxon>Viridiplantae</taxon>
        <taxon>Streptophyta</taxon>
        <taxon>Embryophyta</taxon>
        <taxon>Tracheophyta</taxon>
        <taxon>Spermatophyta</taxon>
        <taxon>Magnoliopsida</taxon>
        <taxon>eudicotyledons</taxon>
        <taxon>Gunneridae</taxon>
        <taxon>Pentapetalae</taxon>
        <taxon>asterids</taxon>
        <taxon>lamiids</taxon>
        <taxon>Gentianales</taxon>
        <taxon>Apocynaceae</taxon>
        <taxon>Rauvolfioideae</taxon>
        <taxon>Vinceae</taxon>
        <taxon>Catharanthinae</taxon>
        <taxon>Catharanthus</taxon>
    </lineage>
</organism>
<keyword evidence="2" id="KW-1185">Reference proteome</keyword>
<evidence type="ECO:0000313" key="2">
    <source>
        <dbReference type="Proteomes" id="UP001060085"/>
    </source>
</evidence>
<protein>
    <submittedName>
        <fullName evidence="1">Uncharacterized protein</fullName>
    </submittedName>
</protein>
<gene>
    <name evidence="1" type="ORF">M9H77_10712</name>
</gene>
<evidence type="ECO:0000313" key="1">
    <source>
        <dbReference type="EMBL" id="KAI5670348.1"/>
    </source>
</evidence>